<reference evidence="2" key="1">
    <citation type="submission" date="2018-05" db="EMBL/GenBank/DDBJ databases">
        <authorList>
            <person name="Lanie J.A."/>
            <person name="Ng W.-L."/>
            <person name="Kazmierczak K.M."/>
            <person name="Andrzejewski T.M."/>
            <person name="Davidsen T.M."/>
            <person name="Wayne K.J."/>
            <person name="Tettelin H."/>
            <person name="Glass J.I."/>
            <person name="Rusch D."/>
            <person name="Podicherti R."/>
            <person name="Tsui H.-C.T."/>
            <person name="Winkler M.E."/>
        </authorList>
    </citation>
    <scope>NUCLEOTIDE SEQUENCE</scope>
</reference>
<evidence type="ECO:0000313" key="2">
    <source>
        <dbReference type="EMBL" id="SUZ52097.1"/>
    </source>
</evidence>
<accession>A0A381NC64</accession>
<proteinExistence type="predicted"/>
<dbReference type="Pfam" id="PF22751">
    <property type="entry name" value="DUF488-N3a"/>
    <property type="match status" value="1"/>
</dbReference>
<feature type="non-terminal residue" evidence="2">
    <location>
        <position position="1"/>
    </location>
</feature>
<dbReference type="EMBL" id="UINC01000255">
    <property type="protein sequence ID" value="SUZ52097.1"/>
    <property type="molecule type" value="Genomic_DNA"/>
</dbReference>
<feature type="domain" description="DUF488" evidence="1">
    <location>
        <begin position="17"/>
        <end position="113"/>
    </location>
</feature>
<evidence type="ECO:0000259" key="1">
    <source>
        <dbReference type="Pfam" id="PF22751"/>
    </source>
</evidence>
<organism evidence="2">
    <name type="scientific">marine metagenome</name>
    <dbReference type="NCBI Taxonomy" id="408172"/>
    <lineage>
        <taxon>unclassified sequences</taxon>
        <taxon>metagenomes</taxon>
        <taxon>ecological metagenomes</taxon>
    </lineage>
</organism>
<sequence>VLYTASFYHPEHWQGIAYRISRAHPRGQTTRWETQPFLYPSRQLLIAYRDKDLDFAGLTDRYREELQTNYNWEADFQEWLGSLKPEEDFTLLCFEPEGEPCHRRVAAAWLLEKMPELGPGQIR</sequence>
<gene>
    <name evidence="2" type="ORF">METZ01_LOCUS4951</name>
</gene>
<protein>
    <recommendedName>
        <fullName evidence="1">DUF488 domain-containing protein</fullName>
    </recommendedName>
</protein>
<name>A0A381NC64_9ZZZZ</name>
<dbReference type="InterPro" id="IPR054495">
    <property type="entry name" value="DUF488-N3a"/>
</dbReference>
<dbReference type="AlphaFoldDB" id="A0A381NC64"/>